<comment type="caution">
    <text evidence="1">The sequence shown here is derived from an EMBL/GenBank/DDBJ whole genome shotgun (WGS) entry which is preliminary data.</text>
</comment>
<keyword evidence="2" id="KW-1185">Reference proteome</keyword>
<dbReference type="AlphaFoldDB" id="A0A8S1KR56"/>
<evidence type="ECO:0000313" key="1">
    <source>
        <dbReference type="EMBL" id="CAD8056083.1"/>
    </source>
</evidence>
<protein>
    <submittedName>
        <fullName evidence="1">Uncharacterized protein</fullName>
    </submittedName>
</protein>
<evidence type="ECO:0000313" key="2">
    <source>
        <dbReference type="Proteomes" id="UP000692954"/>
    </source>
</evidence>
<reference evidence="1" key="1">
    <citation type="submission" date="2021-01" db="EMBL/GenBank/DDBJ databases">
        <authorList>
            <consortium name="Genoscope - CEA"/>
            <person name="William W."/>
        </authorList>
    </citation>
    <scope>NUCLEOTIDE SEQUENCE</scope>
</reference>
<dbReference type="Proteomes" id="UP000692954">
    <property type="component" value="Unassembled WGS sequence"/>
</dbReference>
<proteinExistence type="predicted"/>
<accession>A0A8S1KR56</accession>
<sequence>MRKQKLLTLQPYANIFRKYHLQQNRNYKQHFIKILIQVHYQQLNQIPQLPSIDYYSYERESIQKTNQFSNKQIFKNLHSIQAELSNLEGFFFNLDYSSQYEISNWSLDITKFLMDYKQINFNAKIELENYSQFIRVAFQSIRIKSKEKQIAVLNYLSIIQYISLQFKLEISLQNRIIKLINRMKQQMSSLNFSHILQNQY</sequence>
<organism evidence="1 2">
    <name type="scientific">Paramecium sonneborni</name>
    <dbReference type="NCBI Taxonomy" id="65129"/>
    <lineage>
        <taxon>Eukaryota</taxon>
        <taxon>Sar</taxon>
        <taxon>Alveolata</taxon>
        <taxon>Ciliophora</taxon>
        <taxon>Intramacronucleata</taxon>
        <taxon>Oligohymenophorea</taxon>
        <taxon>Peniculida</taxon>
        <taxon>Parameciidae</taxon>
        <taxon>Paramecium</taxon>
    </lineage>
</organism>
<dbReference type="EMBL" id="CAJJDN010000010">
    <property type="protein sequence ID" value="CAD8056083.1"/>
    <property type="molecule type" value="Genomic_DNA"/>
</dbReference>
<name>A0A8S1KR56_9CILI</name>
<gene>
    <name evidence="1" type="ORF">PSON_ATCC_30995.1.T0100056</name>
</gene>